<keyword evidence="3" id="KW-1185">Reference proteome</keyword>
<reference evidence="2" key="2">
    <citation type="submission" date="2013-04" db="UniProtKB">
        <authorList>
            <consortium name="EnsemblPlants"/>
        </authorList>
    </citation>
    <scope>IDENTIFICATION</scope>
</reference>
<evidence type="ECO:0000256" key="1">
    <source>
        <dbReference type="SAM" id="SignalP"/>
    </source>
</evidence>
<sequence length="52" mass="5813">MALLLLCMALAAGCSSMHGSWDGGWDGRAVGMLLETESKDFFIHLSYRMFER</sequence>
<dbReference type="HOGENOM" id="CLU_3090431_0_0_1"/>
<evidence type="ECO:0000313" key="2">
    <source>
        <dbReference type="EnsemblPlants" id="OB01G47740.1"/>
    </source>
</evidence>
<keyword evidence="1" id="KW-0732">Signal</keyword>
<feature type="signal peptide" evidence="1">
    <location>
        <begin position="1"/>
        <end position="16"/>
    </location>
</feature>
<evidence type="ECO:0000313" key="3">
    <source>
        <dbReference type="Proteomes" id="UP000006038"/>
    </source>
</evidence>
<feature type="chain" id="PRO_5003772439" evidence="1">
    <location>
        <begin position="17"/>
        <end position="52"/>
    </location>
</feature>
<dbReference type="Proteomes" id="UP000006038">
    <property type="component" value="Chromosome 1"/>
</dbReference>
<proteinExistence type="predicted"/>
<dbReference type="Gramene" id="OB01G47740.1">
    <property type="protein sequence ID" value="OB01G47740.1"/>
    <property type="gene ID" value="OB01G47740"/>
</dbReference>
<name>J3L6B8_ORYBR</name>
<dbReference type="EnsemblPlants" id="OB01G47740.1">
    <property type="protein sequence ID" value="OB01G47740.1"/>
    <property type="gene ID" value="OB01G47740"/>
</dbReference>
<reference evidence="2" key="1">
    <citation type="journal article" date="2013" name="Nat. Commun.">
        <title>Whole-genome sequencing of Oryza brachyantha reveals mechanisms underlying Oryza genome evolution.</title>
        <authorList>
            <person name="Chen J."/>
            <person name="Huang Q."/>
            <person name="Gao D."/>
            <person name="Wang J."/>
            <person name="Lang Y."/>
            <person name="Liu T."/>
            <person name="Li B."/>
            <person name="Bai Z."/>
            <person name="Luis Goicoechea J."/>
            <person name="Liang C."/>
            <person name="Chen C."/>
            <person name="Zhang W."/>
            <person name="Sun S."/>
            <person name="Liao Y."/>
            <person name="Zhang X."/>
            <person name="Yang L."/>
            <person name="Song C."/>
            <person name="Wang M."/>
            <person name="Shi J."/>
            <person name="Liu G."/>
            <person name="Liu J."/>
            <person name="Zhou H."/>
            <person name="Zhou W."/>
            <person name="Yu Q."/>
            <person name="An N."/>
            <person name="Chen Y."/>
            <person name="Cai Q."/>
            <person name="Wang B."/>
            <person name="Liu B."/>
            <person name="Min J."/>
            <person name="Huang Y."/>
            <person name="Wu H."/>
            <person name="Li Z."/>
            <person name="Zhang Y."/>
            <person name="Yin Y."/>
            <person name="Song W."/>
            <person name="Jiang J."/>
            <person name="Jackson S.A."/>
            <person name="Wing R.A."/>
            <person name="Wang J."/>
            <person name="Chen M."/>
        </authorList>
    </citation>
    <scope>NUCLEOTIDE SEQUENCE [LARGE SCALE GENOMIC DNA]</scope>
    <source>
        <strain evidence="2">cv. IRGC 101232</strain>
    </source>
</reference>
<protein>
    <submittedName>
        <fullName evidence="2">Uncharacterized protein</fullName>
    </submittedName>
</protein>
<dbReference type="AlphaFoldDB" id="J3L6B8"/>
<accession>J3L6B8</accession>
<organism evidence="2">
    <name type="scientific">Oryza brachyantha</name>
    <name type="common">malo sina</name>
    <dbReference type="NCBI Taxonomy" id="4533"/>
    <lineage>
        <taxon>Eukaryota</taxon>
        <taxon>Viridiplantae</taxon>
        <taxon>Streptophyta</taxon>
        <taxon>Embryophyta</taxon>
        <taxon>Tracheophyta</taxon>
        <taxon>Spermatophyta</taxon>
        <taxon>Magnoliopsida</taxon>
        <taxon>Liliopsida</taxon>
        <taxon>Poales</taxon>
        <taxon>Poaceae</taxon>
        <taxon>BOP clade</taxon>
        <taxon>Oryzoideae</taxon>
        <taxon>Oryzeae</taxon>
        <taxon>Oryzinae</taxon>
        <taxon>Oryza</taxon>
    </lineage>
</organism>